<dbReference type="SUPFAM" id="SSF140931">
    <property type="entry name" value="Fic-like"/>
    <property type="match status" value="1"/>
</dbReference>
<dbReference type="AlphaFoldDB" id="A0A0F9J0B7"/>
<evidence type="ECO:0000313" key="2">
    <source>
        <dbReference type="EMBL" id="KKM25864.1"/>
    </source>
</evidence>
<dbReference type="InterPro" id="IPR036597">
    <property type="entry name" value="Fido-like_dom_sf"/>
</dbReference>
<comment type="caution">
    <text evidence="2">The sequence shown here is derived from an EMBL/GenBank/DDBJ whole genome shotgun (WGS) entry which is preliminary data.</text>
</comment>
<reference evidence="2" key="1">
    <citation type="journal article" date="2015" name="Nature">
        <title>Complex archaea that bridge the gap between prokaryotes and eukaryotes.</title>
        <authorList>
            <person name="Spang A."/>
            <person name="Saw J.H."/>
            <person name="Jorgensen S.L."/>
            <person name="Zaremba-Niedzwiedzka K."/>
            <person name="Martijn J."/>
            <person name="Lind A.E."/>
            <person name="van Eijk R."/>
            <person name="Schleper C."/>
            <person name="Guy L."/>
            <person name="Ettema T.J."/>
        </authorList>
    </citation>
    <scope>NUCLEOTIDE SEQUENCE</scope>
</reference>
<dbReference type="EMBL" id="LAZR01012625">
    <property type="protein sequence ID" value="KKM25864.1"/>
    <property type="molecule type" value="Genomic_DNA"/>
</dbReference>
<protein>
    <recommendedName>
        <fullName evidence="1">Fido domain-containing protein</fullName>
    </recommendedName>
</protein>
<name>A0A0F9J0B7_9ZZZZ</name>
<evidence type="ECO:0000259" key="1">
    <source>
        <dbReference type="PROSITE" id="PS51459"/>
    </source>
</evidence>
<dbReference type="PROSITE" id="PS51459">
    <property type="entry name" value="FIDO"/>
    <property type="match status" value="1"/>
</dbReference>
<dbReference type="InterPro" id="IPR003812">
    <property type="entry name" value="Fido"/>
</dbReference>
<dbReference type="Pfam" id="PF02661">
    <property type="entry name" value="Fic"/>
    <property type="match status" value="1"/>
</dbReference>
<organism evidence="2">
    <name type="scientific">marine sediment metagenome</name>
    <dbReference type="NCBI Taxonomy" id="412755"/>
    <lineage>
        <taxon>unclassified sequences</taxon>
        <taxon>metagenomes</taxon>
        <taxon>ecological metagenomes</taxon>
    </lineage>
</organism>
<feature type="domain" description="Fido" evidence="1">
    <location>
        <begin position="36"/>
        <end position="133"/>
    </location>
</feature>
<sequence>MNILLLYAHAFRSCRYQRDLSLDSIKRYVDTFEYLIEGSSRITWHEIYHAGMKISSKNNGWRKVRAMARGNMVLNPDFIERQIGLLVQNQSNLTPEEFFITFEDIHPYNDGNGRVGEILFYRLTGSFAVPSFN</sequence>
<gene>
    <name evidence="2" type="ORF">LCGC14_1590730</name>
</gene>
<proteinExistence type="predicted"/>
<dbReference type="Gene3D" id="1.10.3290.10">
    <property type="entry name" value="Fido-like domain"/>
    <property type="match status" value="1"/>
</dbReference>
<accession>A0A0F9J0B7</accession>